<feature type="compositionally biased region" description="Basic and acidic residues" evidence="1">
    <location>
        <begin position="87"/>
        <end position="108"/>
    </location>
</feature>
<evidence type="ECO:0000256" key="1">
    <source>
        <dbReference type="SAM" id="MobiDB-lite"/>
    </source>
</evidence>
<keyword evidence="3" id="KW-1185">Reference proteome</keyword>
<feature type="region of interest" description="Disordered" evidence="1">
    <location>
        <begin position="30"/>
        <end position="174"/>
    </location>
</feature>
<evidence type="ECO:0000313" key="3">
    <source>
        <dbReference type="Proteomes" id="UP000807769"/>
    </source>
</evidence>
<feature type="compositionally biased region" description="Basic and acidic residues" evidence="1">
    <location>
        <begin position="124"/>
        <end position="134"/>
    </location>
</feature>
<organism evidence="2 3">
    <name type="scientific">Suillus subaureus</name>
    <dbReference type="NCBI Taxonomy" id="48587"/>
    <lineage>
        <taxon>Eukaryota</taxon>
        <taxon>Fungi</taxon>
        <taxon>Dikarya</taxon>
        <taxon>Basidiomycota</taxon>
        <taxon>Agaricomycotina</taxon>
        <taxon>Agaricomycetes</taxon>
        <taxon>Agaricomycetidae</taxon>
        <taxon>Boletales</taxon>
        <taxon>Suillineae</taxon>
        <taxon>Suillaceae</taxon>
        <taxon>Suillus</taxon>
    </lineage>
</organism>
<dbReference type="EMBL" id="JABBWG010000016">
    <property type="protein sequence ID" value="KAG1816375.1"/>
    <property type="molecule type" value="Genomic_DNA"/>
</dbReference>
<gene>
    <name evidence="2" type="ORF">BJ212DRAFT_1299661</name>
</gene>
<accession>A0A9P7EBA7</accession>
<protein>
    <submittedName>
        <fullName evidence="2">Uncharacterized protein</fullName>
    </submittedName>
</protein>
<feature type="compositionally biased region" description="Polar residues" evidence="1">
    <location>
        <begin position="64"/>
        <end position="76"/>
    </location>
</feature>
<dbReference type="OrthoDB" id="2649308at2759"/>
<proteinExistence type="predicted"/>
<feature type="compositionally biased region" description="Basic and acidic residues" evidence="1">
    <location>
        <begin position="163"/>
        <end position="174"/>
    </location>
</feature>
<sequence length="174" mass="19069">MTTPQKLESLAHGTKTRALKNAVWKQDKFKHQTLPAKQGARGLAKRKCQTSPAKQGAKKRAPSTKVSKTPHKQSLAQKPLTLKRQHIKSESEASEHDSFSEGDKKENEQSDVNSDDAQCNVHDAGVDSDWHDSDSDADTAGLGNDSEDDDLDAAARMLSDEETSNRDSDLGRCQ</sequence>
<dbReference type="GeneID" id="64626914"/>
<reference evidence="2" key="1">
    <citation type="journal article" date="2020" name="New Phytol.">
        <title>Comparative genomics reveals dynamic genome evolution in host specialist ectomycorrhizal fungi.</title>
        <authorList>
            <person name="Lofgren L.A."/>
            <person name="Nguyen N.H."/>
            <person name="Vilgalys R."/>
            <person name="Ruytinx J."/>
            <person name="Liao H.L."/>
            <person name="Branco S."/>
            <person name="Kuo A."/>
            <person name="LaButti K."/>
            <person name="Lipzen A."/>
            <person name="Andreopoulos W."/>
            <person name="Pangilinan J."/>
            <person name="Riley R."/>
            <person name="Hundley H."/>
            <person name="Na H."/>
            <person name="Barry K."/>
            <person name="Grigoriev I.V."/>
            <person name="Stajich J.E."/>
            <person name="Kennedy P.G."/>
        </authorList>
    </citation>
    <scope>NUCLEOTIDE SEQUENCE</scope>
    <source>
        <strain evidence="2">MN1</strain>
    </source>
</reference>
<evidence type="ECO:0000313" key="2">
    <source>
        <dbReference type="EMBL" id="KAG1816375.1"/>
    </source>
</evidence>
<dbReference type="RefSeq" id="XP_041193048.1">
    <property type="nucleotide sequence ID" value="XM_041332897.1"/>
</dbReference>
<comment type="caution">
    <text evidence="2">The sequence shown here is derived from an EMBL/GenBank/DDBJ whole genome shotgun (WGS) entry which is preliminary data.</text>
</comment>
<name>A0A9P7EBA7_9AGAM</name>
<dbReference type="Proteomes" id="UP000807769">
    <property type="component" value="Unassembled WGS sequence"/>
</dbReference>
<dbReference type="AlphaFoldDB" id="A0A9P7EBA7"/>